<proteinExistence type="predicted"/>
<evidence type="ECO:0000313" key="4">
    <source>
        <dbReference type="EMBL" id="JAC71996.1"/>
    </source>
</evidence>
<evidence type="ECO:0000256" key="1">
    <source>
        <dbReference type="SAM" id="Phobius"/>
    </source>
</evidence>
<feature type="domain" description="Cytochrome c oxidase assembly factor 3 mitochondrial coiled-coil" evidence="2">
    <location>
        <begin position="7"/>
        <end position="45"/>
    </location>
</feature>
<name>A0A061RN71_9CHLO</name>
<dbReference type="PANTHER" id="PTHR36744">
    <property type="entry name" value="CYTOCHROME OXIDASE ASSEMBLY PROTEIN"/>
    <property type="match status" value="1"/>
</dbReference>
<dbReference type="InterPro" id="IPR018628">
    <property type="entry name" value="Coa3_CC"/>
</dbReference>
<dbReference type="EMBL" id="GBEZ01025572">
    <property type="protein sequence ID" value="JAC61533.1"/>
    <property type="molecule type" value="Transcribed_RNA"/>
</dbReference>
<reference evidence="4" key="1">
    <citation type="submission" date="2014-05" db="EMBL/GenBank/DDBJ databases">
        <title>The transcriptome of the halophilic microalga Tetraselmis sp. GSL018 isolated from the Great Salt Lake, Utah.</title>
        <authorList>
            <person name="Jinkerson R.E."/>
            <person name="D'Adamo S."/>
            <person name="Posewitz M.C."/>
        </authorList>
    </citation>
    <scope>NUCLEOTIDE SEQUENCE</scope>
    <source>
        <strain evidence="4">GSL018</strain>
    </source>
</reference>
<sequence length="62" mass="6674">MPVAVKSRAPNFVVAGALSAFVLGTYWYTMRAVGQDDIQKEIDREAARLAQEESSSVGAVSK</sequence>
<dbReference type="Pfam" id="PF09813">
    <property type="entry name" value="Coa3_cc"/>
    <property type="match status" value="1"/>
</dbReference>
<evidence type="ECO:0000259" key="2">
    <source>
        <dbReference type="Pfam" id="PF09813"/>
    </source>
</evidence>
<dbReference type="AlphaFoldDB" id="A0A061RN71"/>
<keyword evidence="1" id="KW-1133">Transmembrane helix</keyword>
<accession>A0A061RN71</accession>
<keyword evidence="1" id="KW-0472">Membrane</keyword>
<organism evidence="4">
    <name type="scientific">Tetraselmis sp. GSL018</name>
    <dbReference type="NCBI Taxonomy" id="582737"/>
    <lineage>
        <taxon>Eukaryota</taxon>
        <taxon>Viridiplantae</taxon>
        <taxon>Chlorophyta</taxon>
        <taxon>core chlorophytes</taxon>
        <taxon>Chlorodendrophyceae</taxon>
        <taxon>Chlorodendrales</taxon>
        <taxon>Chlorodendraceae</taxon>
        <taxon>Tetraselmis</taxon>
    </lineage>
</organism>
<keyword evidence="1" id="KW-0812">Transmembrane</keyword>
<dbReference type="EMBL" id="GBEZ01014047">
    <property type="protein sequence ID" value="JAC71996.1"/>
    <property type="molecule type" value="Transcribed_RNA"/>
</dbReference>
<protein>
    <recommendedName>
        <fullName evidence="2">Cytochrome c oxidase assembly factor 3 mitochondrial coiled-coil domain-containing protein</fullName>
    </recommendedName>
</protein>
<gene>
    <name evidence="3" type="ORF">TSPGSL018_25965</name>
    <name evidence="4" type="ORF">TSPGSL018_708</name>
</gene>
<dbReference type="PANTHER" id="PTHR36744:SF2">
    <property type="entry name" value="CYTOCHROME OXIDASE ASSEMBLY PROTEIN"/>
    <property type="match status" value="1"/>
</dbReference>
<evidence type="ECO:0000313" key="3">
    <source>
        <dbReference type="EMBL" id="JAC61533.1"/>
    </source>
</evidence>
<feature type="transmembrane region" description="Helical" evidence="1">
    <location>
        <begin position="12"/>
        <end position="30"/>
    </location>
</feature>